<evidence type="ECO:0000256" key="7">
    <source>
        <dbReference type="ARBA" id="ARBA00023306"/>
    </source>
</evidence>
<evidence type="ECO:0000259" key="9">
    <source>
        <dbReference type="PROSITE" id="PS51779"/>
    </source>
</evidence>
<dbReference type="InterPro" id="IPR034746">
    <property type="entry name" value="POTRA"/>
</dbReference>
<proteinExistence type="predicted"/>
<keyword evidence="5 8" id="KW-1133">Transmembrane helix</keyword>
<evidence type="ECO:0000313" key="11">
    <source>
        <dbReference type="Proteomes" id="UP000192468"/>
    </source>
</evidence>
<keyword evidence="11" id="KW-1185">Reference proteome</keyword>
<gene>
    <name evidence="10" type="ORF">SAMN02745134_00409</name>
</gene>
<evidence type="ECO:0000256" key="1">
    <source>
        <dbReference type="ARBA" id="ARBA00004370"/>
    </source>
</evidence>
<dbReference type="STRING" id="1121291.SAMN02745134_00409"/>
<evidence type="ECO:0000256" key="4">
    <source>
        <dbReference type="ARBA" id="ARBA00022692"/>
    </source>
</evidence>
<sequence length="252" mass="28547">MENSKNELIEKRRKKIRRKKIIVGMVFLIAILITLSIKLPYFKVKNIEVYNNNRVVSDKIIKDSEINKGSNIFYINTSKIKNNILENPYILSVEVKRKLPDSIDIYVQERNAVFYAEKGKKYVIIDKNGICLEIADNINNMNLIKLIGIDTSKVTVGNTIPVSDKRQLNTISTVTDIVSSNSICKNIKALDIQDEVNIVAYYNNIKIKLGSNDNMLNKLNKAINIINGENLTAANGYVDVSYNGNPVYSIDK</sequence>
<name>A0A1W1X1V1_9CLOT</name>
<feature type="transmembrane region" description="Helical" evidence="8">
    <location>
        <begin position="21"/>
        <end position="42"/>
    </location>
</feature>
<dbReference type="AlphaFoldDB" id="A0A1W1X1V1"/>
<dbReference type="RefSeq" id="WP_084113597.1">
    <property type="nucleotide sequence ID" value="NZ_FWXH01000002.1"/>
</dbReference>
<keyword evidence="3 10" id="KW-0132">Cell division</keyword>
<dbReference type="Proteomes" id="UP000192468">
    <property type="component" value="Unassembled WGS sequence"/>
</dbReference>
<comment type="subcellular location">
    <subcellularLocation>
        <location evidence="1">Membrane</location>
    </subcellularLocation>
</comment>
<dbReference type="GO" id="GO:0005886">
    <property type="term" value="C:plasma membrane"/>
    <property type="evidence" value="ECO:0007669"/>
    <property type="project" value="TreeGrafter"/>
</dbReference>
<reference evidence="10 11" key="1">
    <citation type="submission" date="2017-04" db="EMBL/GenBank/DDBJ databases">
        <authorList>
            <person name="Afonso C.L."/>
            <person name="Miller P.J."/>
            <person name="Scott M.A."/>
            <person name="Spackman E."/>
            <person name="Goraichik I."/>
            <person name="Dimitrov K.M."/>
            <person name="Suarez D.L."/>
            <person name="Swayne D.E."/>
        </authorList>
    </citation>
    <scope>NUCLEOTIDE SEQUENCE [LARGE SCALE GENOMIC DNA]</scope>
    <source>
        <strain evidence="10 11">DSM 12555</strain>
    </source>
</reference>
<dbReference type="Gene3D" id="3.10.20.310">
    <property type="entry name" value="membrane protein fhac"/>
    <property type="match status" value="1"/>
</dbReference>
<dbReference type="PROSITE" id="PS51779">
    <property type="entry name" value="POTRA"/>
    <property type="match status" value="1"/>
</dbReference>
<dbReference type="Pfam" id="PF08478">
    <property type="entry name" value="POTRA_1"/>
    <property type="match status" value="1"/>
</dbReference>
<dbReference type="InterPro" id="IPR005548">
    <property type="entry name" value="Cell_div_FtsQ/DivIB_C"/>
</dbReference>
<dbReference type="PANTHER" id="PTHR37820:SF1">
    <property type="entry name" value="CELL DIVISION PROTEIN FTSQ"/>
    <property type="match status" value="1"/>
</dbReference>
<evidence type="ECO:0000313" key="10">
    <source>
        <dbReference type="EMBL" id="SMC17718.1"/>
    </source>
</evidence>
<feature type="domain" description="POTRA" evidence="9">
    <location>
        <begin position="42"/>
        <end position="110"/>
    </location>
</feature>
<evidence type="ECO:0000256" key="5">
    <source>
        <dbReference type="ARBA" id="ARBA00022989"/>
    </source>
</evidence>
<dbReference type="OrthoDB" id="1953902at2"/>
<keyword evidence="2" id="KW-1003">Cell membrane</keyword>
<dbReference type="EMBL" id="FWXH01000002">
    <property type="protein sequence ID" value="SMC17718.1"/>
    <property type="molecule type" value="Genomic_DNA"/>
</dbReference>
<dbReference type="InterPro" id="IPR050487">
    <property type="entry name" value="FtsQ_DivIB"/>
</dbReference>
<dbReference type="GO" id="GO:0051301">
    <property type="term" value="P:cell division"/>
    <property type="evidence" value="ECO:0007669"/>
    <property type="project" value="UniProtKB-KW"/>
</dbReference>
<evidence type="ECO:0000256" key="2">
    <source>
        <dbReference type="ARBA" id="ARBA00022475"/>
    </source>
</evidence>
<dbReference type="PANTHER" id="PTHR37820">
    <property type="entry name" value="CELL DIVISION PROTEIN DIVIB"/>
    <property type="match status" value="1"/>
</dbReference>
<dbReference type="InterPro" id="IPR013685">
    <property type="entry name" value="POTRA_FtsQ_type"/>
</dbReference>
<keyword evidence="4 8" id="KW-0812">Transmembrane</keyword>
<evidence type="ECO:0000256" key="3">
    <source>
        <dbReference type="ARBA" id="ARBA00022618"/>
    </source>
</evidence>
<evidence type="ECO:0000256" key="6">
    <source>
        <dbReference type="ARBA" id="ARBA00023136"/>
    </source>
</evidence>
<protein>
    <submittedName>
        <fullName evidence="10">Cell division protein FtsQ</fullName>
    </submittedName>
</protein>
<keyword evidence="7" id="KW-0131">Cell cycle</keyword>
<keyword evidence="6 8" id="KW-0472">Membrane</keyword>
<organism evidence="10 11">
    <name type="scientific">Clostridium acidisoli DSM 12555</name>
    <dbReference type="NCBI Taxonomy" id="1121291"/>
    <lineage>
        <taxon>Bacteria</taxon>
        <taxon>Bacillati</taxon>
        <taxon>Bacillota</taxon>
        <taxon>Clostridia</taxon>
        <taxon>Eubacteriales</taxon>
        <taxon>Clostridiaceae</taxon>
        <taxon>Clostridium</taxon>
    </lineage>
</organism>
<dbReference type="Pfam" id="PF03799">
    <property type="entry name" value="FtsQ_DivIB_C"/>
    <property type="match status" value="1"/>
</dbReference>
<accession>A0A1W1X1V1</accession>
<evidence type="ECO:0000256" key="8">
    <source>
        <dbReference type="SAM" id="Phobius"/>
    </source>
</evidence>